<gene>
    <name evidence="2" type="ORF">TBH_C1744</name>
</gene>
<accession>A0A7U6JHT9</accession>
<sequence length="746" mass="84122">MAHADKIVYLGKGQAAQAPVVTMGKYGALARSCENLLVQKMEPLLHDMFAQVDDDLYRLAENSTSNSRQTLFFDSMRAMRIFKEKAEQAYLRMLQNTFTSFWEGRSSLGGSGSRENALLDDELSLVEKEELEEELAVTTMASRARTRFHEELALLDKRFAHMLGRKSLENDENPAGPKVLSEIFRVVLDEWETEEVLARIVVYKCFERVVLSEIGTVYQNMNQLLMEKGVLPELTPHQQAPRRAAASHVPAGQHADSQSEQGNQDASQSGVEEEEPTPSLKEIWQYIQQMAPQGTAAPAGNIHLPVLPRDNVMDALSSMQSAALSDLDLDNVEWSAVQERIRQQLSQTLCLDESGAEVHRIAEAEQQTIDIILMLFDHVLDDANLPDAMRALIARLQIPVLKAAIADPTFVDDKQHPARRLLNQLAAASVGWRDDGDRSEKGLYFHVKRAVDRIVHEYADDSALFDEVLQDFDRYMDKRARVKQILEDRLAQSISGEEKLEVAKKQVEDILHGLGVSTLPKPARQILEQPWKKLMTILLLREGEEGSNWRKAVHIAHMMVTYLGKNDSGFDREKLLSSIPEIISGLKKGFSYISFDQNKSTAMLNRLQACFIEALKNDGYVEQESSAEEPVVAEEEVQEPEIEDEHSIAVRNMKEGTWIKMKLDAEEEPLICKMVWRSQYTGTMVFVDGQGNKAAQMKEPELASYFRDGSAQFLEDAQAPLIDRAIKKMMKVLNARIVGPKLQLSE</sequence>
<evidence type="ECO:0000313" key="2">
    <source>
        <dbReference type="EMBL" id="BAO44661.1"/>
    </source>
</evidence>
<dbReference type="InterPro" id="IPR012434">
    <property type="entry name" value="DUF1631"/>
</dbReference>
<dbReference type="EMBL" id="AP012273">
    <property type="protein sequence ID" value="BAO44661.1"/>
    <property type="molecule type" value="Genomic_DNA"/>
</dbReference>
<name>A0A7U6JHT9_9GAMM</name>
<feature type="region of interest" description="Disordered" evidence="1">
    <location>
        <begin position="237"/>
        <end position="278"/>
    </location>
</feature>
<dbReference type="Proteomes" id="UP000031631">
    <property type="component" value="Chromosome"/>
</dbReference>
<evidence type="ECO:0008006" key="4">
    <source>
        <dbReference type="Google" id="ProtNLM"/>
    </source>
</evidence>
<reference evidence="2 3" key="1">
    <citation type="journal article" date="2014" name="PLoS ONE">
        <title>Physiological and genomic features of a novel sulfur-oxidizing gammaproteobacterium belonging to a previously uncultivated symbiotic lineage isolated from a hydrothermal vent.</title>
        <authorList>
            <person name="Nunoura T."/>
            <person name="Takaki Y."/>
            <person name="Kazama H."/>
            <person name="Kakuta J."/>
            <person name="Shimamura S."/>
            <person name="Makita H."/>
            <person name="Hirai M."/>
            <person name="Miyazaki M."/>
            <person name="Takai K."/>
        </authorList>
    </citation>
    <scope>NUCLEOTIDE SEQUENCE [LARGE SCALE GENOMIC DNA]</scope>
    <source>
        <strain evidence="2 3">Hiromi1</strain>
    </source>
</reference>
<dbReference type="RefSeq" id="WP_041067726.1">
    <property type="nucleotide sequence ID" value="NZ_AP012273.1"/>
</dbReference>
<dbReference type="AlphaFoldDB" id="A0A7U6JHT9"/>
<keyword evidence="3" id="KW-1185">Reference proteome</keyword>
<dbReference type="KEGG" id="tbn:TBH_C1744"/>
<evidence type="ECO:0000313" key="3">
    <source>
        <dbReference type="Proteomes" id="UP000031631"/>
    </source>
</evidence>
<dbReference type="Pfam" id="PF07793">
    <property type="entry name" value="DUF1631"/>
    <property type="match status" value="1"/>
</dbReference>
<organism evidence="2 3">
    <name type="scientific">Thiolapillus brandeum</name>
    <dbReference type="NCBI Taxonomy" id="1076588"/>
    <lineage>
        <taxon>Bacteria</taxon>
        <taxon>Pseudomonadati</taxon>
        <taxon>Pseudomonadota</taxon>
        <taxon>Gammaproteobacteria</taxon>
        <taxon>Chromatiales</taxon>
        <taxon>Sedimenticolaceae</taxon>
        <taxon>Thiolapillus</taxon>
    </lineage>
</organism>
<protein>
    <recommendedName>
        <fullName evidence="4">DUF1631 domain-containing protein</fullName>
    </recommendedName>
</protein>
<evidence type="ECO:0000256" key="1">
    <source>
        <dbReference type="SAM" id="MobiDB-lite"/>
    </source>
</evidence>
<feature type="compositionally biased region" description="Polar residues" evidence="1">
    <location>
        <begin position="255"/>
        <end position="270"/>
    </location>
</feature>
<proteinExistence type="predicted"/>